<feature type="transmembrane region" description="Helical" evidence="6">
    <location>
        <begin position="381"/>
        <end position="399"/>
    </location>
</feature>
<keyword evidence="2" id="KW-1003">Cell membrane</keyword>
<dbReference type="GO" id="GO:0005886">
    <property type="term" value="C:plasma membrane"/>
    <property type="evidence" value="ECO:0007669"/>
    <property type="project" value="UniProtKB-SubCell"/>
</dbReference>
<dbReference type="AlphaFoldDB" id="A0A0E3LQZ1"/>
<dbReference type="EMBL" id="CP009530">
    <property type="protein sequence ID" value="AKB59111.1"/>
    <property type="molecule type" value="Genomic_DNA"/>
</dbReference>
<protein>
    <submittedName>
        <fullName evidence="8">Amino acid permease</fullName>
    </submittedName>
</protein>
<evidence type="ECO:0000256" key="4">
    <source>
        <dbReference type="ARBA" id="ARBA00022989"/>
    </source>
</evidence>
<dbReference type="Pfam" id="PF13520">
    <property type="entry name" value="AA_permease_2"/>
    <property type="match status" value="1"/>
</dbReference>
<feature type="transmembrane region" description="Helical" evidence="6">
    <location>
        <begin position="91"/>
        <end position="113"/>
    </location>
</feature>
<name>A0A0E3LQZ1_METBA</name>
<dbReference type="KEGG" id="mbar:MSBR2_2595"/>
<evidence type="ECO:0000256" key="3">
    <source>
        <dbReference type="ARBA" id="ARBA00022692"/>
    </source>
</evidence>
<feature type="transmembrane region" description="Helical" evidence="6">
    <location>
        <begin position="323"/>
        <end position="340"/>
    </location>
</feature>
<gene>
    <name evidence="8" type="ORF">MSBR2_2595</name>
</gene>
<keyword evidence="3 6" id="KW-0812">Transmembrane</keyword>
<feature type="domain" description="UspA" evidence="7">
    <location>
        <begin position="454"/>
        <end position="582"/>
    </location>
</feature>
<dbReference type="InterPro" id="IPR006016">
    <property type="entry name" value="UspA"/>
</dbReference>
<feature type="transmembrane region" description="Helical" evidence="6">
    <location>
        <begin position="272"/>
        <end position="292"/>
    </location>
</feature>
<feature type="transmembrane region" description="Helical" evidence="6">
    <location>
        <begin position="346"/>
        <end position="365"/>
    </location>
</feature>
<evidence type="ECO:0000313" key="9">
    <source>
        <dbReference type="Proteomes" id="UP000033079"/>
    </source>
</evidence>
<feature type="transmembrane region" description="Helical" evidence="6">
    <location>
        <begin position="47"/>
        <end position="70"/>
    </location>
</feature>
<organism evidence="8 9">
    <name type="scientific">Methanosarcina barkeri 227</name>
    <dbReference type="NCBI Taxonomy" id="1434106"/>
    <lineage>
        <taxon>Archaea</taxon>
        <taxon>Methanobacteriati</taxon>
        <taxon>Methanobacteriota</taxon>
        <taxon>Stenosarchaea group</taxon>
        <taxon>Methanomicrobia</taxon>
        <taxon>Methanosarcinales</taxon>
        <taxon>Methanosarcinaceae</taxon>
        <taxon>Methanosarcina</taxon>
    </lineage>
</organism>
<evidence type="ECO:0000259" key="7">
    <source>
        <dbReference type="Pfam" id="PF00582"/>
    </source>
</evidence>
<evidence type="ECO:0000313" key="8">
    <source>
        <dbReference type="EMBL" id="AKB59111.1"/>
    </source>
</evidence>
<dbReference type="InterPro" id="IPR050367">
    <property type="entry name" value="APC_superfamily"/>
</dbReference>
<dbReference type="Pfam" id="PF00582">
    <property type="entry name" value="Usp"/>
    <property type="match status" value="1"/>
</dbReference>
<dbReference type="Proteomes" id="UP000033079">
    <property type="component" value="Chromosome"/>
</dbReference>
<keyword evidence="4 6" id="KW-1133">Transmembrane helix</keyword>
<dbReference type="Gene3D" id="3.40.50.12370">
    <property type="match status" value="1"/>
</dbReference>
<reference evidence="8 9" key="1">
    <citation type="submission" date="2014-07" db="EMBL/GenBank/DDBJ databases">
        <title>Methanogenic archaea and the global carbon cycle.</title>
        <authorList>
            <person name="Henriksen J.R."/>
            <person name="Luke J."/>
            <person name="Reinhart S."/>
            <person name="Benedict M.N."/>
            <person name="Youngblut N.D."/>
            <person name="Metcalf M.E."/>
            <person name="Whitaker R.J."/>
            <person name="Metcalf W.W."/>
        </authorList>
    </citation>
    <scope>NUCLEOTIDE SEQUENCE [LARGE SCALE GENOMIC DNA]</scope>
    <source>
        <strain evidence="8 9">227</strain>
    </source>
</reference>
<dbReference type="Gene3D" id="1.20.1740.10">
    <property type="entry name" value="Amino acid/polyamine transporter I"/>
    <property type="match status" value="1"/>
</dbReference>
<feature type="transmembrane region" description="Helical" evidence="6">
    <location>
        <begin position="12"/>
        <end position="35"/>
    </location>
</feature>
<dbReference type="GO" id="GO:0022857">
    <property type="term" value="F:transmembrane transporter activity"/>
    <property type="evidence" value="ECO:0007669"/>
    <property type="project" value="InterPro"/>
</dbReference>
<evidence type="ECO:0000256" key="2">
    <source>
        <dbReference type="ARBA" id="ARBA00022475"/>
    </source>
</evidence>
<accession>A0A0E3LQZ1</accession>
<evidence type="ECO:0000256" key="6">
    <source>
        <dbReference type="SAM" id="Phobius"/>
    </source>
</evidence>
<dbReference type="PANTHER" id="PTHR42770">
    <property type="entry name" value="AMINO ACID TRANSPORTER-RELATED"/>
    <property type="match status" value="1"/>
</dbReference>
<feature type="transmembrane region" description="Helical" evidence="6">
    <location>
        <begin position="224"/>
        <end position="246"/>
    </location>
</feature>
<feature type="transmembrane region" description="Helical" evidence="6">
    <location>
        <begin position="153"/>
        <end position="171"/>
    </location>
</feature>
<feature type="transmembrane region" description="Helical" evidence="6">
    <location>
        <begin position="183"/>
        <end position="203"/>
    </location>
</feature>
<dbReference type="GeneID" id="24801665"/>
<sequence>MASVETTERLGCSLGFFSTFAIGTGTMIGAGIFILPGIALADAGSGAIISFLLGGLISIATAISMSELATGMPLAGGSYYYISRTMGAAPGAVIGLGSWLALIFKGTFALIGLAEYAQVFYPLPLYFVAAATGVILLVINYRGAKSSGSLQNFIVIFLLVILSLFIARVSVMVNPANFSPATSYGMTSIITTAGVVFISYLGLAEAASVSEEVKNPSKNLPLAFIASAVVVTLFYVATMIVIVGFFNPQVTGKSVTPLADIAGLMAGESGRIAIALGALLATLSTANGAILSSSRFPFAMSRDALMPEWFVLIHQKFETPHNAILVTGIVMILLLFLFDIEELARLGGAFNILIFILLNMAVIILRKRNLPGYEPTFRDPFFPYTQIFGIVGSIVLLPLLGGLPLLFTVMMIFAGIGWYSLYGRGKAIPEYNLFDLLENTVEKKEMQPVSLVKVLVPISNQKHESDLLKLADFMGSEIICLHVIEVPDQTNLKLAQEAYHEKKIEMDCRFKEEFESYPTILGHKREYIAAFDHSISNSILEQAEIEHADMIIMGWHEPKRFEYSHGVTNQVLLSSKRPIALLKGHLPDSIHKILVGYNGKENSVYGLSLAEKLAVNTGAGIEIISIISPDESQENRQKIIDELESLVGKISFIPVSFRVLNKYSIEDALLEASNNNDLTIIGDSSERFKISLLGTLSQRIARHSKKPIVIVKKSKPISKESFNYLVKKHARRIYARLRGKRVMINSDISAGLV</sequence>
<evidence type="ECO:0000256" key="1">
    <source>
        <dbReference type="ARBA" id="ARBA00004651"/>
    </source>
</evidence>
<evidence type="ECO:0000256" key="5">
    <source>
        <dbReference type="ARBA" id="ARBA00023136"/>
    </source>
</evidence>
<dbReference type="InterPro" id="IPR002293">
    <property type="entry name" value="AA/rel_permease1"/>
</dbReference>
<keyword evidence="5 6" id="KW-0472">Membrane</keyword>
<proteinExistence type="predicted"/>
<dbReference type="PRINTS" id="PR01438">
    <property type="entry name" value="UNVRSLSTRESS"/>
</dbReference>
<dbReference type="PANTHER" id="PTHR42770:SF11">
    <property type="entry name" value="INNER MEMBRANE TRANSPORT PROTEIN YBAT"/>
    <property type="match status" value="1"/>
</dbReference>
<dbReference type="CDD" id="cd00293">
    <property type="entry name" value="USP-like"/>
    <property type="match status" value="2"/>
</dbReference>
<dbReference type="PATRIC" id="fig|1434106.5.peg.3323"/>
<dbReference type="HOGENOM" id="CLU_007946_15_8_2"/>
<comment type="subcellular location">
    <subcellularLocation>
        <location evidence="1">Cell membrane</location>
        <topology evidence="1">Multi-pass membrane protein</topology>
    </subcellularLocation>
</comment>
<dbReference type="InterPro" id="IPR006015">
    <property type="entry name" value="Universal_stress_UspA"/>
</dbReference>
<dbReference type="RefSeq" id="WP_048121216.1">
    <property type="nucleotide sequence ID" value="NZ_CP009530.1"/>
</dbReference>
<feature type="transmembrane region" description="Helical" evidence="6">
    <location>
        <begin position="119"/>
        <end position="141"/>
    </location>
</feature>
<dbReference type="SUPFAM" id="SSF52402">
    <property type="entry name" value="Adenine nucleotide alpha hydrolases-like"/>
    <property type="match status" value="2"/>
</dbReference>